<comment type="caution">
    <text evidence="2">The sequence shown here is derived from an EMBL/GenBank/DDBJ whole genome shotgun (WGS) entry which is preliminary data.</text>
</comment>
<dbReference type="EMBL" id="AGNL01026701">
    <property type="protein sequence ID" value="EJK57920.1"/>
    <property type="molecule type" value="Genomic_DNA"/>
</dbReference>
<feature type="compositionally biased region" description="Low complexity" evidence="1">
    <location>
        <begin position="357"/>
        <end position="366"/>
    </location>
</feature>
<organism evidence="2 3">
    <name type="scientific">Thalassiosira oceanica</name>
    <name type="common">Marine diatom</name>
    <dbReference type="NCBI Taxonomy" id="159749"/>
    <lineage>
        <taxon>Eukaryota</taxon>
        <taxon>Sar</taxon>
        <taxon>Stramenopiles</taxon>
        <taxon>Ochrophyta</taxon>
        <taxon>Bacillariophyta</taxon>
        <taxon>Coscinodiscophyceae</taxon>
        <taxon>Thalassiosirophycidae</taxon>
        <taxon>Thalassiosirales</taxon>
        <taxon>Thalassiosiraceae</taxon>
        <taxon>Thalassiosira</taxon>
    </lineage>
</organism>
<evidence type="ECO:0000313" key="3">
    <source>
        <dbReference type="Proteomes" id="UP000266841"/>
    </source>
</evidence>
<feature type="region of interest" description="Disordered" evidence="1">
    <location>
        <begin position="80"/>
        <end position="222"/>
    </location>
</feature>
<evidence type="ECO:0000256" key="1">
    <source>
        <dbReference type="SAM" id="MobiDB-lite"/>
    </source>
</evidence>
<keyword evidence="3" id="KW-1185">Reference proteome</keyword>
<sequence>AVPRPEASANGAPGGRSAASARSVRSRGGSGESVPAEAPGIPAPVVSTGERKGGTRASRRAALVRNLVARAMVHNNEARELLAAEASPPMPLQVSEGSEGAEAEPAEAAGEDAEDERRPSDPPRRDPSAGWTGTPWIGLGEDGRDPPEEKVGGTHPAPADGGKAASLTSLPSSVLFRPRDPLAGARPAGEWPCVVPEIPSRPPRDGLGCQARPRPEAATWRNPDAIDGIGRLAAMERVDGRRAAARDELLRRRGCSGSRSVGGYSVGGYSFGGRSSGDGRHPTGVGGRQLRRPQRRRTQRRWRTRSESRRLPYPDAVAGRRAPSLVAAPPDEPVPALPETRRRGARPPEAGRPEPRPVVAASVARAGWPGDQRDGVAAHVAHRAAAHAWGRGRVRGRGGEEEGVLQESPPRGREAAPEPGGGRGGVAD</sequence>
<feature type="compositionally biased region" description="Gly residues" evidence="1">
    <location>
        <begin position="419"/>
        <end position="428"/>
    </location>
</feature>
<feature type="compositionally biased region" description="Acidic residues" evidence="1">
    <location>
        <begin position="99"/>
        <end position="114"/>
    </location>
</feature>
<feature type="region of interest" description="Disordered" evidence="1">
    <location>
        <begin position="252"/>
        <end position="428"/>
    </location>
</feature>
<evidence type="ECO:0000313" key="2">
    <source>
        <dbReference type="EMBL" id="EJK57920.1"/>
    </source>
</evidence>
<dbReference type="Proteomes" id="UP000266841">
    <property type="component" value="Unassembled WGS sequence"/>
</dbReference>
<proteinExistence type="predicted"/>
<feature type="compositionally biased region" description="Low complexity" evidence="1">
    <location>
        <begin position="7"/>
        <end position="27"/>
    </location>
</feature>
<feature type="region of interest" description="Disordered" evidence="1">
    <location>
        <begin position="1"/>
        <end position="59"/>
    </location>
</feature>
<reference evidence="2 3" key="1">
    <citation type="journal article" date="2012" name="Genome Biol.">
        <title>Genome and low-iron response of an oceanic diatom adapted to chronic iron limitation.</title>
        <authorList>
            <person name="Lommer M."/>
            <person name="Specht M."/>
            <person name="Roy A.S."/>
            <person name="Kraemer L."/>
            <person name="Andreson R."/>
            <person name="Gutowska M.A."/>
            <person name="Wolf J."/>
            <person name="Bergner S.V."/>
            <person name="Schilhabel M.B."/>
            <person name="Klostermeier U.C."/>
            <person name="Beiko R.G."/>
            <person name="Rosenstiel P."/>
            <person name="Hippler M."/>
            <person name="Laroche J."/>
        </authorList>
    </citation>
    <scope>NUCLEOTIDE SEQUENCE [LARGE SCALE GENOMIC DNA]</scope>
    <source>
        <strain evidence="2 3">CCMP1005</strain>
    </source>
</reference>
<dbReference type="AlphaFoldDB" id="K0RY23"/>
<accession>K0RY23</accession>
<feature type="compositionally biased region" description="Basic residues" evidence="1">
    <location>
        <begin position="380"/>
        <end position="396"/>
    </location>
</feature>
<feature type="compositionally biased region" description="Basic residues" evidence="1">
    <location>
        <begin position="289"/>
        <end position="303"/>
    </location>
</feature>
<gene>
    <name evidence="2" type="ORF">THAOC_21996</name>
</gene>
<feature type="compositionally biased region" description="Basic and acidic residues" evidence="1">
    <location>
        <begin position="115"/>
        <end position="127"/>
    </location>
</feature>
<feature type="non-terminal residue" evidence="2">
    <location>
        <position position="1"/>
    </location>
</feature>
<feature type="compositionally biased region" description="Gly residues" evidence="1">
    <location>
        <begin position="264"/>
        <end position="276"/>
    </location>
</feature>
<name>K0RY23_THAOC</name>
<protein>
    <submittedName>
        <fullName evidence="2">Uncharacterized protein</fullName>
    </submittedName>
</protein>
<feature type="compositionally biased region" description="Basic and acidic residues" evidence="1">
    <location>
        <begin position="141"/>
        <end position="152"/>
    </location>
</feature>